<reference evidence="3" key="1">
    <citation type="journal article" date="2019" name="Int. J. Syst. Evol. Microbiol.">
        <title>The Global Catalogue of Microorganisms (GCM) 10K type strain sequencing project: providing services to taxonomists for standard genome sequencing and annotation.</title>
        <authorList>
            <consortium name="The Broad Institute Genomics Platform"/>
            <consortium name="The Broad Institute Genome Sequencing Center for Infectious Disease"/>
            <person name="Wu L."/>
            <person name="Ma J."/>
        </authorList>
    </citation>
    <scope>NUCLEOTIDE SEQUENCE [LARGE SCALE GENOMIC DNA]</scope>
    <source>
        <strain evidence="3">JCM 9458</strain>
    </source>
</reference>
<comment type="caution">
    <text evidence="2">The sequence shown here is derived from an EMBL/GenBank/DDBJ whole genome shotgun (WGS) entry which is preliminary data.</text>
</comment>
<name>A0ABP6T2U3_9ACTN</name>
<proteinExistence type="predicted"/>
<accession>A0ABP6T2U3</accession>
<evidence type="ECO:0000313" key="2">
    <source>
        <dbReference type="EMBL" id="GAA3391728.1"/>
    </source>
</evidence>
<sequence length="313" mass="32960">MGGSVTGPSGRVAAGDGEDRPLSVGGREVARHVHRPELEPYVAPRPYLHPVRTLGGTPVTDAAPVDHRWHLGCSVAIQDVAGTNIWGGRTYRREDGYQDRDDRGSVRHRDFLVDEPDHVVTAHDWIARDGRVVLTEERDVRAAPGDGHWVLDVGFALRVAGSEPVELGSPGTNGRADAGYGGFFWRLPASAAALEVRSAHGQGEEGTHGRPSPWLAVTADAGSPSSGYTLVFLPGDAATAADPWFVRVAAYPGVGSALAYTDPVTLVPGEALARRVRVLVADGRRSPSEIKALAEAEASDGIAGPVSGWGGRA</sequence>
<dbReference type="EMBL" id="BAAAYN010000034">
    <property type="protein sequence ID" value="GAA3391728.1"/>
    <property type="molecule type" value="Genomic_DNA"/>
</dbReference>
<evidence type="ECO:0000256" key="1">
    <source>
        <dbReference type="SAM" id="MobiDB-lite"/>
    </source>
</evidence>
<evidence type="ECO:0000313" key="3">
    <source>
        <dbReference type="Proteomes" id="UP001501676"/>
    </source>
</evidence>
<feature type="region of interest" description="Disordered" evidence="1">
    <location>
        <begin position="1"/>
        <end position="37"/>
    </location>
</feature>
<dbReference type="Proteomes" id="UP001501676">
    <property type="component" value="Unassembled WGS sequence"/>
</dbReference>
<dbReference type="InterPro" id="IPR029475">
    <property type="entry name" value="DUF6807"/>
</dbReference>
<protein>
    <submittedName>
        <fullName evidence="2">PmoA family protein</fullName>
    </submittedName>
</protein>
<feature type="compositionally biased region" description="Basic and acidic residues" evidence="1">
    <location>
        <begin position="28"/>
        <end position="37"/>
    </location>
</feature>
<keyword evidence="3" id="KW-1185">Reference proteome</keyword>
<feature type="region of interest" description="Disordered" evidence="1">
    <location>
        <begin position="196"/>
        <end position="218"/>
    </location>
</feature>
<organism evidence="2 3">
    <name type="scientific">Cryptosporangium minutisporangium</name>
    <dbReference type="NCBI Taxonomy" id="113569"/>
    <lineage>
        <taxon>Bacteria</taxon>
        <taxon>Bacillati</taxon>
        <taxon>Actinomycetota</taxon>
        <taxon>Actinomycetes</taxon>
        <taxon>Cryptosporangiales</taxon>
        <taxon>Cryptosporangiaceae</taxon>
        <taxon>Cryptosporangium</taxon>
    </lineage>
</organism>
<gene>
    <name evidence="2" type="ORF">GCM10020369_50750</name>
</gene>
<dbReference type="Pfam" id="PF14100">
    <property type="entry name" value="DUF6807"/>
    <property type="match status" value="1"/>
</dbReference>